<dbReference type="InterPro" id="IPR000014">
    <property type="entry name" value="PAS"/>
</dbReference>
<dbReference type="InterPro" id="IPR000700">
    <property type="entry name" value="PAS-assoc_C"/>
</dbReference>
<dbReference type="GO" id="GO:0009399">
    <property type="term" value="P:nitrogen fixation"/>
    <property type="evidence" value="ECO:0007669"/>
    <property type="project" value="InterPro"/>
</dbReference>
<feature type="domain" description="PAC" evidence="8">
    <location>
        <begin position="92"/>
        <end position="146"/>
    </location>
</feature>
<dbReference type="AlphaFoldDB" id="A0A839IP89"/>
<dbReference type="InterPro" id="IPR003594">
    <property type="entry name" value="HATPase_dom"/>
</dbReference>
<dbReference type="Gene3D" id="3.30.565.10">
    <property type="entry name" value="Histidine kinase-like ATPase, C-terminal domain"/>
    <property type="match status" value="1"/>
</dbReference>
<dbReference type="NCBIfam" id="TIGR02938">
    <property type="entry name" value="nifL_nitrog"/>
    <property type="match status" value="1"/>
</dbReference>
<dbReference type="EMBL" id="JACJFM010000007">
    <property type="protein sequence ID" value="MBB1486490.1"/>
    <property type="molecule type" value="Genomic_DNA"/>
</dbReference>
<evidence type="ECO:0000259" key="6">
    <source>
        <dbReference type="PROSITE" id="PS50109"/>
    </source>
</evidence>
<dbReference type="InterPro" id="IPR004358">
    <property type="entry name" value="Sig_transdc_His_kin-like_C"/>
</dbReference>
<feature type="domain" description="Histidine kinase" evidence="6">
    <location>
        <begin position="300"/>
        <end position="512"/>
    </location>
</feature>
<feature type="domain" description="PAS" evidence="7">
    <location>
        <begin position="21"/>
        <end position="65"/>
    </location>
</feature>
<keyword evidence="4" id="KW-0808">Transferase</keyword>
<dbReference type="PROSITE" id="PS50113">
    <property type="entry name" value="PAC"/>
    <property type="match status" value="1"/>
</dbReference>
<keyword evidence="3" id="KW-0597">Phosphoprotein</keyword>
<dbReference type="Pfam" id="PF02518">
    <property type="entry name" value="HATPase_c"/>
    <property type="match status" value="1"/>
</dbReference>
<gene>
    <name evidence="9" type="primary">nifL</name>
    <name evidence="9" type="ORF">H4O21_07690</name>
</gene>
<dbReference type="PROSITE" id="PS50112">
    <property type="entry name" value="PAS"/>
    <property type="match status" value="1"/>
</dbReference>
<dbReference type="Proteomes" id="UP000565262">
    <property type="component" value="Unassembled WGS sequence"/>
</dbReference>
<evidence type="ECO:0000256" key="3">
    <source>
        <dbReference type="ARBA" id="ARBA00022553"/>
    </source>
</evidence>
<sequence length="512" mass="57133">MSETDDVYKGSVANPYAEILPQKVFQLAVEQAAVAITITDPDARILYANPAFEKVTGYSIGEVAGLNQSILSYKVTPRLVYDSLWAQLERKQPWKGVLVNRRKDGSRYLADLTITPVLNAEGDISHYLGMQRDVTDVHRLEHQVNNQQALIESALDATQAAMVTLDDSLVPVLRNRSFLELEQKLEKGFINRVIERLQQLWPEQFCLENVFSTGFSALEIDLQPLDKAQPLWFSCSGSAVNEQDASAEGFYDNKSSQYLLITLQDITDLKQQQTQLHLSDLQALLQEQERIRSVRETLSGAIYQLERPLNMINAAARLVSRRSQIDPQGLLHLFKEVQSAGQQTLTTLSACLPEPHEEATTLVNVNEVLRNTLSLLTPRLLAAGIVVEWQPEVDLPGLPGKPTELTTLFKLLLDNATEAMIIGRSEIRELYLQTRSAGSGVEIIIQDTGPGIDKNKQLKVFEPFYTTHPPGKGHLGMGFTLAQDIVNKHQGTLEIDPGYTRGCRIKVQICHA</sequence>
<dbReference type="InterPro" id="IPR005467">
    <property type="entry name" value="His_kinase_dom"/>
</dbReference>
<dbReference type="PROSITE" id="PS50109">
    <property type="entry name" value="HIS_KIN"/>
    <property type="match status" value="1"/>
</dbReference>
<dbReference type="PANTHER" id="PTHR43304">
    <property type="entry name" value="PHYTOCHROME-LIKE PROTEIN CPH1"/>
    <property type="match status" value="1"/>
</dbReference>
<dbReference type="CDD" id="cd00130">
    <property type="entry name" value="PAS"/>
    <property type="match status" value="1"/>
</dbReference>
<dbReference type="InterPro" id="IPR001610">
    <property type="entry name" value="PAC"/>
</dbReference>
<keyword evidence="5" id="KW-0418">Kinase</keyword>
<keyword evidence="10" id="KW-1185">Reference proteome</keyword>
<dbReference type="SUPFAM" id="SSF55785">
    <property type="entry name" value="PYP-like sensor domain (PAS domain)"/>
    <property type="match status" value="1"/>
</dbReference>
<reference evidence="9 10" key="1">
    <citation type="submission" date="2020-08" db="EMBL/GenBank/DDBJ databases">
        <title>Oceanospirillum sp. nov. isolated from marine sediment.</title>
        <authorList>
            <person name="Ji X."/>
        </authorList>
    </citation>
    <scope>NUCLEOTIDE SEQUENCE [LARGE SCALE GENOMIC DNA]</scope>
    <source>
        <strain evidence="9 10">D5</strain>
    </source>
</reference>
<dbReference type="NCBIfam" id="TIGR00229">
    <property type="entry name" value="sensory_box"/>
    <property type="match status" value="1"/>
</dbReference>
<comment type="caution">
    <text evidence="9">The sequence shown here is derived from an EMBL/GenBank/DDBJ whole genome shotgun (WGS) entry which is preliminary data.</text>
</comment>
<evidence type="ECO:0000256" key="5">
    <source>
        <dbReference type="ARBA" id="ARBA00022777"/>
    </source>
</evidence>
<dbReference type="SMART" id="SM00086">
    <property type="entry name" value="PAC"/>
    <property type="match status" value="1"/>
</dbReference>
<dbReference type="GO" id="GO:0007165">
    <property type="term" value="P:signal transduction"/>
    <property type="evidence" value="ECO:0007669"/>
    <property type="project" value="InterPro"/>
</dbReference>
<evidence type="ECO:0000256" key="1">
    <source>
        <dbReference type="ARBA" id="ARBA00000085"/>
    </source>
</evidence>
<comment type="catalytic activity">
    <reaction evidence="1">
        <text>ATP + protein L-histidine = ADP + protein N-phospho-L-histidine.</text>
        <dbReference type="EC" id="2.7.13.3"/>
    </reaction>
</comment>
<dbReference type="InterPro" id="IPR013767">
    <property type="entry name" value="PAS_fold"/>
</dbReference>
<name>A0A839IP89_9GAMM</name>
<protein>
    <recommendedName>
        <fullName evidence="2">histidine kinase</fullName>
        <ecNumber evidence="2">2.7.13.3</ecNumber>
    </recommendedName>
</protein>
<dbReference type="EC" id="2.7.13.3" evidence="2"/>
<dbReference type="InterPro" id="IPR035965">
    <property type="entry name" value="PAS-like_dom_sf"/>
</dbReference>
<dbReference type="InterPro" id="IPR036890">
    <property type="entry name" value="HATPase_C_sf"/>
</dbReference>
<evidence type="ECO:0000313" key="10">
    <source>
        <dbReference type="Proteomes" id="UP000565262"/>
    </source>
</evidence>
<dbReference type="SUPFAM" id="SSF55874">
    <property type="entry name" value="ATPase domain of HSP90 chaperone/DNA topoisomerase II/histidine kinase"/>
    <property type="match status" value="1"/>
</dbReference>
<evidence type="ECO:0000259" key="8">
    <source>
        <dbReference type="PROSITE" id="PS50113"/>
    </source>
</evidence>
<dbReference type="InterPro" id="IPR014285">
    <property type="entry name" value="N_fixation_neg-reg_NifL"/>
</dbReference>
<dbReference type="InterPro" id="IPR052162">
    <property type="entry name" value="Sensor_kinase/Photoreceptor"/>
</dbReference>
<dbReference type="PRINTS" id="PR00344">
    <property type="entry name" value="BCTRLSENSOR"/>
</dbReference>
<dbReference type="CDD" id="cd00075">
    <property type="entry name" value="HATPase"/>
    <property type="match status" value="1"/>
</dbReference>
<organism evidence="9 10">
    <name type="scientific">Oceanospirillum sediminis</name>
    <dbReference type="NCBI Taxonomy" id="2760088"/>
    <lineage>
        <taxon>Bacteria</taxon>
        <taxon>Pseudomonadati</taxon>
        <taxon>Pseudomonadota</taxon>
        <taxon>Gammaproteobacteria</taxon>
        <taxon>Oceanospirillales</taxon>
        <taxon>Oceanospirillaceae</taxon>
        <taxon>Oceanospirillum</taxon>
    </lineage>
</organism>
<proteinExistence type="predicted"/>
<accession>A0A839IP89</accession>
<dbReference type="GO" id="GO:0004673">
    <property type="term" value="F:protein histidine kinase activity"/>
    <property type="evidence" value="ECO:0007669"/>
    <property type="project" value="UniProtKB-EC"/>
</dbReference>
<dbReference type="PANTHER" id="PTHR43304:SF1">
    <property type="entry name" value="PAC DOMAIN-CONTAINING PROTEIN"/>
    <property type="match status" value="1"/>
</dbReference>
<dbReference type="GO" id="GO:0006355">
    <property type="term" value="P:regulation of DNA-templated transcription"/>
    <property type="evidence" value="ECO:0007669"/>
    <property type="project" value="InterPro"/>
</dbReference>
<dbReference type="SMART" id="SM00091">
    <property type="entry name" value="PAS"/>
    <property type="match status" value="1"/>
</dbReference>
<evidence type="ECO:0000256" key="2">
    <source>
        <dbReference type="ARBA" id="ARBA00012438"/>
    </source>
</evidence>
<dbReference type="Pfam" id="PF00989">
    <property type="entry name" value="PAS"/>
    <property type="match status" value="1"/>
</dbReference>
<dbReference type="SMART" id="SM00387">
    <property type="entry name" value="HATPase_c"/>
    <property type="match status" value="1"/>
</dbReference>
<evidence type="ECO:0000256" key="4">
    <source>
        <dbReference type="ARBA" id="ARBA00022679"/>
    </source>
</evidence>
<evidence type="ECO:0000313" key="9">
    <source>
        <dbReference type="EMBL" id="MBB1486490.1"/>
    </source>
</evidence>
<dbReference type="RefSeq" id="WP_182808269.1">
    <property type="nucleotide sequence ID" value="NZ_JACJFM010000007.1"/>
</dbReference>
<evidence type="ECO:0000259" key="7">
    <source>
        <dbReference type="PROSITE" id="PS50112"/>
    </source>
</evidence>
<dbReference type="Gene3D" id="3.30.450.20">
    <property type="entry name" value="PAS domain"/>
    <property type="match status" value="2"/>
</dbReference>